<keyword evidence="11" id="KW-1185">Reference proteome</keyword>
<dbReference type="OrthoDB" id="9778912at2"/>
<reference evidence="10 11" key="1">
    <citation type="submission" date="2013-02" db="EMBL/GenBank/DDBJ databases">
        <title>Whole genome shotgun sequence of Gordonia malaquae NBRC 108250.</title>
        <authorList>
            <person name="Yoshida I."/>
            <person name="Hosoyama A."/>
            <person name="Tsuchikane K."/>
            <person name="Ando Y."/>
            <person name="Baba S."/>
            <person name="Ohji S."/>
            <person name="Hamada M."/>
            <person name="Tamura T."/>
            <person name="Yamazoe A."/>
            <person name="Yamazaki S."/>
            <person name="Fujita N."/>
        </authorList>
    </citation>
    <scope>NUCLEOTIDE SEQUENCE [LARGE SCALE GENOMIC DNA]</scope>
    <source>
        <strain evidence="10 11">NBRC 108250</strain>
    </source>
</reference>
<dbReference type="InterPro" id="IPR004136">
    <property type="entry name" value="NMO"/>
</dbReference>
<dbReference type="InterPro" id="IPR013785">
    <property type="entry name" value="Aldolase_TIM"/>
</dbReference>
<dbReference type="PROSITE" id="PS00912">
    <property type="entry name" value="DHODEHASE_2"/>
    <property type="match status" value="1"/>
</dbReference>
<comment type="cofactor">
    <cofactor evidence="1">
        <name>FMN</name>
        <dbReference type="ChEBI" id="CHEBI:58210"/>
    </cofactor>
</comment>
<dbReference type="GO" id="GO:0009636">
    <property type="term" value="P:response to toxic substance"/>
    <property type="evidence" value="ECO:0007669"/>
    <property type="project" value="UniProtKB-KW"/>
</dbReference>
<dbReference type="STRING" id="410332.SAMN04488550_1540"/>
<evidence type="ECO:0000256" key="9">
    <source>
        <dbReference type="ARBA" id="ARBA00049401"/>
    </source>
</evidence>
<evidence type="ECO:0000256" key="4">
    <source>
        <dbReference type="ARBA" id="ARBA00022630"/>
    </source>
</evidence>
<evidence type="ECO:0000256" key="3">
    <source>
        <dbReference type="ARBA" id="ARBA00022575"/>
    </source>
</evidence>
<comment type="catalytic activity">
    <reaction evidence="9">
        <text>3 propionate 3-nitronate + 3 O2 + H2O = 3 3-oxopropanoate + 2 nitrate + nitrite + H2O2 + 3 H(+)</text>
        <dbReference type="Rhea" id="RHEA:57332"/>
        <dbReference type="ChEBI" id="CHEBI:15377"/>
        <dbReference type="ChEBI" id="CHEBI:15378"/>
        <dbReference type="ChEBI" id="CHEBI:15379"/>
        <dbReference type="ChEBI" id="CHEBI:16240"/>
        <dbReference type="ChEBI" id="CHEBI:16301"/>
        <dbReference type="ChEBI" id="CHEBI:17632"/>
        <dbReference type="ChEBI" id="CHEBI:33190"/>
        <dbReference type="ChEBI" id="CHEBI:136067"/>
    </reaction>
</comment>
<gene>
    <name evidence="10" type="ORF">GM1_020_00060</name>
</gene>
<comment type="caution">
    <text evidence="10">The sequence shown here is derived from an EMBL/GenBank/DDBJ whole genome shotgun (WGS) entry which is preliminary data.</text>
</comment>
<evidence type="ECO:0000313" key="11">
    <source>
        <dbReference type="Proteomes" id="UP000035009"/>
    </source>
</evidence>
<evidence type="ECO:0000313" key="10">
    <source>
        <dbReference type="EMBL" id="GAC80642.1"/>
    </source>
</evidence>
<evidence type="ECO:0000256" key="6">
    <source>
        <dbReference type="ARBA" id="ARBA00023002"/>
    </source>
</evidence>
<sequence length="344" mass="36211">MYSFTRDLRVPVVGAPMAGGTSTPALTSAVSDAGGFGFHGGAYLSPDALRADVRAIRELTDQPFGVNLFVPEQVDVDEEEFAAYRERLAPLAERAGVVLPESVPFTDDAFDAKVDVLIAERVPVVSFTFGLPDRSTVGRLHDAGIAVSSTVTSVDEARIAVDHGVDSLCAQGFAAGGHRATFRIHDADPQVETLDLVRAVAPLGLPVVGAGGVSTSRDVEAILGAGAVAAQIGTLLLRTPEAGTRQAHKDALVDPRFTRTVTTRAYSGRLARGLENNFIRSNDGHAPLAYPQVNTLTGGIRKQSSTDADVINLWAGSGFREARAVSVAEVISGLIPQAPDRFDQ</sequence>
<protein>
    <recommendedName>
        <fullName evidence="8">Propionate 3-nitronate monooxygenase</fullName>
    </recommendedName>
</protein>
<comment type="similarity">
    <text evidence="2">Belongs to the nitronate monooxygenase family. NMO class I subfamily.</text>
</comment>
<dbReference type="GO" id="GO:0006207">
    <property type="term" value="P:'de novo' pyrimidine nucleobase biosynthetic process"/>
    <property type="evidence" value="ECO:0007669"/>
    <property type="project" value="InterPro"/>
</dbReference>
<dbReference type="RefSeq" id="WP_008379793.1">
    <property type="nucleotide sequence ID" value="NZ_BAOP01000020.1"/>
</dbReference>
<dbReference type="GO" id="GO:0018580">
    <property type="term" value="F:nitronate monooxygenase activity"/>
    <property type="evidence" value="ECO:0007669"/>
    <property type="project" value="InterPro"/>
</dbReference>
<evidence type="ECO:0000256" key="2">
    <source>
        <dbReference type="ARBA" id="ARBA00009881"/>
    </source>
</evidence>
<dbReference type="PANTHER" id="PTHR42747:SF3">
    <property type="entry name" value="NITRONATE MONOOXYGENASE-RELATED"/>
    <property type="match status" value="1"/>
</dbReference>
<dbReference type="InterPro" id="IPR001295">
    <property type="entry name" value="Dihydroorotate_DH_CS"/>
</dbReference>
<dbReference type="Proteomes" id="UP000035009">
    <property type="component" value="Unassembled WGS sequence"/>
</dbReference>
<keyword evidence="6" id="KW-0560">Oxidoreductase</keyword>
<dbReference type="Pfam" id="PF03060">
    <property type="entry name" value="NMO"/>
    <property type="match status" value="1"/>
</dbReference>
<keyword evidence="4" id="KW-0285">Flavoprotein</keyword>
<keyword evidence="7" id="KW-0503">Monooxygenase</keyword>
<keyword evidence="3" id="KW-0216">Detoxification</keyword>
<dbReference type="GO" id="GO:0016627">
    <property type="term" value="F:oxidoreductase activity, acting on the CH-CH group of donors"/>
    <property type="evidence" value="ECO:0007669"/>
    <property type="project" value="InterPro"/>
</dbReference>
<dbReference type="SUPFAM" id="SSF51412">
    <property type="entry name" value="Inosine monophosphate dehydrogenase (IMPDH)"/>
    <property type="match status" value="1"/>
</dbReference>
<evidence type="ECO:0000256" key="5">
    <source>
        <dbReference type="ARBA" id="ARBA00022643"/>
    </source>
</evidence>
<keyword evidence="10" id="KW-0223">Dioxygenase</keyword>
<dbReference type="AlphaFoldDB" id="M3UXY6"/>
<dbReference type="PANTHER" id="PTHR42747">
    <property type="entry name" value="NITRONATE MONOOXYGENASE-RELATED"/>
    <property type="match status" value="1"/>
</dbReference>
<dbReference type="CDD" id="cd04730">
    <property type="entry name" value="NPD_like"/>
    <property type="match status" value="1"/>
</dbReference>
<proteinExistence type="inferred from homology"/>
<evidence type="ECO:0000256" key="7">
    <source>
        <dbReference type="ARBA" id="ARBA00023033"/>
    </source>
</evidence>
<evidence type="ECO:0000256" key="1">
    <source>
        <dbReference type="ARBA" id="ARBA00001917"/>
    </source>
</evidence>
<accession>M3UXY6</accession>
<dbReference type="EMBL" id="BAOP01000020">
    <property type="protein sequence ID" value="GAC80642.1"/>
    <property type="molecule type" value="Genomic_DNA"/>
</dbReference>
<keyword evidence="5" id="KW-0288">FMN</keyword>
<name>M3UXY6_GORML</name>
<dbReference type="Gene3D" id="3.20.20.70">
    <property type="entry name" value="Aldolase class I"/>
    <property type="match status" value="1"/>
</dbReference>
<dbReference type="eggNOG" id="COG2070">
    <property type="taxonomic scope" value="Bacteria"/>
</dbReference>
<evidence type="ECO:0000256" key="8">
    <source>
        <dbReference type="ARBA" id="ARBA00031155"/>
    </source>
</evidence>
<organism evidence="10 11">
    <name type="scientific">Gordonia malaquae NBRC 108250</name>
    <dbReference type="NCBI Taxonomy" id="1223542"/>
    <lineage>
        <taxon>Bacteria</taxon>
        <taxon>Bacillati</taxon>
        <taxon>Actinomycetota</taxon>
        <taxon>Actinomycetes</taxon>
        <taxon>Mycobacteriales</taxon>
        <taxon>Gordoniaceae</taxon>
        <taxon>Gordonia</taxon>
    </lineage>
</organism>
<dbReference type="GO" id="GO:0051213">
    <property type="term" value="F:dioxygenase activity"/>
    <property type="evidence" value="ECO:0007669"/>
    <property type="project" value="UniProtKB-KW"/>
</dbReference>